<reference evidence="2 3" key="1">
    <citation type="submission" date="2018-12" db="EMBL/GenBank/DDBJ databases">
        <title>Draft genome sequence of Xylaria grammica IHI A82.</title>
        <authorList>
            <person name="Buettner E."/>
            <person name="Kellner H."/>
        </authorList>
    </citation>
    <scope>NUCLEOTIDE SEQUENCE [LARGE SCALE GENOMIC DNA]</scope>
    <source>
        <strain evidence="2 3">IHI A82</strain>
    </source>
</reference>
<feature type="compositionally biased region" description="Basic and acidic residues" evidence="1">
    <location>
        <begin position="110"/>
        <end position="129"/>
    </location>
</feature>
<dbReference type="Proteomes" id="UP000286045">
    <property type="component" value="Unassembled WGS sequence"/>
</dbReference>
<organism evidence="2 3">
    <name type="scientific">Xylaria grammica</name>
    <dbReference type="NCBI Taxonomy" id="363999"/>
    <lineage>
        <taxon>Eukaryota</taxon>
        <taxon>Fungi</taxon>
        <taxon>Dikarya</taxon>
        <taxon>Ascomycota</taxon>
        <taxon>Pezizomycotina</taxon>
        <taxon>Sordariomycetes</taxon>
        <taxon>Xylariomycetidae</taxon>
        <taxon>Xylariales</taxon>
        <taxon>Xylariaceae</taxon>
        <taxon>Xylaria</taxon>
    </lineage>
</organism>
<gene>
    <name evidence="2" type="ORF">EKO27_g10134</name>
</gene>
<evidence type="ECO:0000313" key="2">
    <source>
        <dbReference type="EMBL" id="RWA04974.1"/>
    </source>
</evidence>
<accession>A0A439CS10</accession>
<keyword evidence="3" id="KW-1185">Reference proteome</keyword>
<evidence type="ECO:0000256" key="1">
    <source>
        <dbReference type="SAM" id="MobiDB-lite"/>
    </source>
</evidence>
<protein>
    <submittedName>
        <fullName evidence="2">Uncharacterized protein</fullName>
    </submittedName>
</protein>
<feature type="compositionally biased region" description="Low complexity" evidence="1">
    <location>
        <begin position="28"/>
        <end position="48"/>
    </location>
</feature>
<feature type="compositionally biased region" description="Polar residues" evidence="1">
    <location>
        <begin position="1"/>
        <end position="18"/>
    </location>
</feature>
<dbReference type="EMBL" id="RYZI01000494">
    <property type="protein sequence ID" value="RWA04974.1"/>
    <property type="molecule type" value="Genomic_DNA"/>
</dbReference>
<feature type="region of interest" description="Disordered" evidence="1">
    <location>
        <begin position="92"/>
        <end position="129"/>
    </location>
</feature>
<name>A0A439CS10_9PEZI</name>
<dbReference type="AlphaFoldDB" id="A0A439CS10"/>
<comment type="caution">
    <text evidence="2">The sequence shown here is derived from an EMBL/GenBank/DDBJ whole genome shotgun (WGS) entry which is preliminary data.</text>
</comment>
<proteinExistence type="predicted"/>
<evidence type="ECO:0000313" key="3">
    <source>
        <dbReference type="Proteomes" id="UP000286045"/>
    </source>
</evidence>
<sequence length="129" mass="14588">MNATKSWLQRARAQTQRASYRGPENRPSNDTSNAASDAGSSNGQNGQNVPPTVEKSLTEFLYKPPTLGVEDHYLIYVPRLLTCEERDEINEIRKQHRTREKKAAGGGQIRAREEHSPDGPRRRIDDDDD</sequence>
<feature type="region of interest" description="Disordered" evidence="1">
    <location>
        <begin position="1"/>
        <end position="57"/>
    </location>
</feature>